<dbReference type="Proteomes" id="UP000023561">
    <property type="component" value="Unassembled WGS sequence"/>
</dbReference>
<evidence type="ECO:0000313" key="4">
    <source>
        <dbReference type="EMBL" id="GAJ41836.1"/>
    </source>
</evidence>
<evidence type="ECO:0000256" key="2">
    <source>
        <dbReference type="SAM" id="MobiDB-lite"/>
    </source>
</evidence>
<dbReference type="SUPFAM" id="SSF53098">
    <property type="entry name" value="Ribonuclease H-like"/>
    <property type="match status" value="1"/>
</dbReference>
<dbReference type="GO" id="GO:0003676">
    <property type="term" value="F:nucleic acid binding"/>
    <property type="evidence" value="ECO:0007669"/>
    <property type="project" value="InterPro"/>
</dbReference>
<dbReference type="InterPro" id="IPR012337">
    <property type="entry name" value="RNaseH-like_sf"/>
</dbReference>
<name>A0A023DLA7_9BACL</name>
<keyword evidence="5" id="KW-1185">Reference proteome</keyword>
<dbReference type="InterPro" id="IPR009057">
    <property type="entry name" value="Homeodomain-like_sf"/>
</dbReference>
<feature type="domain" description="Integrase catalytic" evidence="3">
    <location>
        <begin position="140"/>
        <end position="318"/>
    </location>
</feature>
<evidence type="ECO:0000259" key="3">
    <source>
        <dbReference type="PROSITE" id="PS50994"/>
    </source>
</evidence>
<dbReference type="Pfam" id="PF13565">
    <property type="entry name" value="HTH_32"/>
    <property type="match status" value="1"/>
</dbReference>
<accession>A0A023DLA7</accession>
<dbReference type="RefSeq" id="WP_021292743.1">
    <property type="nucleotide sequence ID" value="NZ_BAWO01000108.1"/>
</dbReference>
<dbReference type="NCBIfam" id="NF033577">
    <property type="entry name" value="transpos_IS481"/>
    <property type="match status" value="1"/>
</dbReference>
<dbReference type="AlphaFoldDB" id="A0A023DLA7"/>
<feature type="region of interest" description="Disordered" evidence="2">
    <location>
        <begin position="69"/>
        <end position="88"/>
    </location>
</feature>
<reference evidence="4 5" key="1">
    <citation type="submission" date="2014-04" db="EMBL/GenBank/DDBJ databases">
        <title>Whole genome shotgun sequence of Geobacillus caldoxylosilyticus NBRC 107762.</title>
        <authorList>
            <person name="Hosoyama A."/>
            <person name="Hosoyama Y."/>
            <person name="Katano-Makiyama Y."/>
            <person name="Tsuchikane K."/>
            <person name="Ohji S."/>
            <person name="Ichikawa N."/>
            <person name="Yamazoe A."/>
            <person name="Fujita N."/>
        </authorList>
    </citation>
    <scope>NUCLEOTIDE SEQUENCE [LARGE SCALE GENOMIC DNA]</scope>
    <source>
        <strain evidence="4 5">NBRC 107762</strain>
    </source>
</reference>
<gene>
    <name evidence="4" type="ORF">GCA01S_108_00020</name>
</gene>
<dbReference type="EMBL" id="BAWO01000108">
    <property type="protein sequence ID" value="GAJ41836.1"/>
    <property type="molecule type" value="Genomic_DNA"/>
</dbReference>
<dbReference type="PANTHER" id="PTHR35004">
    <property type="entry name" value="TRANSPOSASE RV3428C-RELATED"/>
    <property type="match status" value="1"/>
</dbReference>
<organism evidence="4 5">
    <name type="scientific">Parageobacillus caldoxylosilyticus NBRC 107762</name>
    <dbReference type="NCBI Taxonomy" id="1220594"/>
    <lineage>
        <taxon>Bacteria</taxon>
        <taxon>Bacillati</taxon>
        <taxon>Bacillota</taxon>
        <taxon>Bacilli</taxon>
        <taxon>Bacillales</taxon>
        <taxon>Anoxybacillaceae</taxon>
        <taxon>Saccharococcus</taxon>
    </lineage>
</organism>
<dbReference type="SUPFAM" id="SSF46689">
    <property type="entry name" value="Homeodomain-like"/>
    <property type="match status" value="1"/>
</dbReference>
<dbReference type="InterPro" id="IPR047656">
    <property type="entry name" value="IS481-like_transpos"/>
</dbReference>
<dbReference type="InterPro" id="IPR036397">
    <property type="entry name" value="RNaseH_sf"/>
</dbReference>
<proteinExistence type="inferred from homology"/>
<dbReference type="Gene3D" id="3.30.420.10">
    <property type="entry name" value="Ribonuclease H-like superfamily/Ribonuclease H"/>
    <property type="match status" value="1"/>
</dbReference>
<protein>
    <submittedName>
        <fullName evidence="4">Putative transposase</fullName>
    </submittedName>
</protein>
<dbReference type="OrthoDB" id="9794201at2"/>
<sequence>MDESMRHDIALFRYGLIAPLVNGQVEPKTYLKEVSERVHHVPHQGDKRIAAKTILDWCTRYKKGGFDALKPKRRSDRGHSRRLSPDDEDHILALRKEHPTMPVTVFYEHLIEQGEIPENHTSYFTIYRLLKKHNLVGKEILPMPERKRFAYDQINELWQGDLSHGPTIRVNGKAQKTFLIAYIDDCSRFVPYAQFFPSEKFDGLRIVTKEAVLRCGKPKRIYSDNGKIYRSEVLQYACAEMGITLIHTQPYDPQSKGKIERFFRTVQTRFYPLLELDPPKSLEELNERFWRWLEEEYHRKPHASLDGKTPHEVFQSQVHLVSFIEDSDWLDAIFLKREHRKVKADGTITLNKQLYEVPPRFIGQSIELRYDERGVYVYEDGRKVAEAVRVRLEDNAYVKRHRSPFAAIPAKEGEHGV</sequence>
<evidence type="ECO:0000256" key="1">
    <source>
        <dbReference type="ARBA" id="ARBA00009277"/>
    </source>
</evidence>
<dbReference type="GO" id="GO:0015074">
    <property type="term" value="P:DNA integration"/>
    <property type="evidence" value="ECO:0007669"/>
    <property type="project" value="InterPro"/>
</dbReference>
<evidence type="ECO:0000313" key="5">
    <source>
        <dbReference type="Proteomes" id="UP000023561"/>
    </source>
</evidence>
<dbReference type="InterPro" id="IPR054353">
    <property type="entry name" value="IstA-like_C"/>
</dbReference>
<dbReference type="PROSITE" id="PS50994">
    <property type="entry name" value="INTEGRASE"/>
    <property type="match status" value="1"/>
</dbReference>
<dbReference type="PANTHER" id="PTHR35004:SF6">
    <property type="entry name" value="TRANSPOSASE"/>
    <property type="match status" value="1"/>
</dbReference>
<comment type="caution">
    <text evidence="4">The sequence shown here is derived from an EMBL/GenBank/DDBJ whole genome shotgun (WGS) entry which is preliminary data.</text>
</comment>
<dbReference type="InterPro" id="IPR001584">
    <property type="entry name" value="Integrase_cat-core"/>
</dbReference>
<feature type="compositionally biased region" description="Basic residues" evidence="2">
    <location>
        <begin position="71"/>
        <end position="82"/>
    </location>
</feature>
<dbReference type="Pfam" id="PF22483">
    <property type="entry name" value="Mu-transpos_C_2"/>
    <property type="match status" value="1"/>
</dbReference>
<comment type="similarity">
    <text evidence="1">Belongs to the transposase IS21/IS408/IS1162 family.</text>
</comment>
<dbReference type="Pfam" id="PF00665">
    <property type="entry name" value="rve"/>
    <property type="match status" value="1"/>
</dbReference>